<sequence>MATLIANLKVMTQAIAPRPCEAAGAGGVVDYDWAVRCYNALPMRVNVKKATLAALSQILPWERLGGLDHAFAVEYGLRCLSVFTFVQPFPIYAWYTANGEGVFKIPKQLEYSADQMEFWESAGVDVTKLLGGRVERIDDLPPGEYLRQEAGVLGVNSSQLMAWPKFEDGQWSLEMGLHAMRARVPSKGQVSYRIKVHGERVQVSVPYAVTIPFKSTSPSDFFTRYCSEQPKPVHPLPLQPLATVLSWSNEEPPKMGPRETYLWRGPYLQTSNLNGTGVLVVQKMQDEARWAGELEYAALTLEQAKVQKLIVDLRGSPEGTESQGQLLLETIHRLGFAWPNPSEGEKHVVVIADASCRNVCAQVMQQHATVVFNPLPRRLPRALNTKHHPSNIKYHVYSSDMALDPYAVWEYVDGMNMKS</sequence>
<dbReference type="EMBL" id="QTSX02002231">
    <property type="protein sequence ID" value="KAJ9076983.1"/>
    <property type="molecule type" value="Genomic_DNA"/>
</dbReference>
<evidence type="ECO:0000313" key="2">
    <source>
        <dbReference type="Proteomes" id="UP001165960"/>
    </source>
</evidence>
<reference evidence="1" key="1">
    <citation type="submission" date="2022-04" db="EMBL/GenBank/DDBJ databases">
        <title>Genome of the entomopathogenic fungus Entomophthora muscae.</title>
        <authorList>
            <person name="Elya C."/>
            <person name="Lovett B.R."/>
            <person name="Lee E."/>
            <person name="Macias A.M."/>
            <person name="Hajek A.E."/>
            <person name="De Bivort B.L."/>
            <person name="Kasson M.T."/>
            <person name="De Fine Licht H.H."/>
            <person name="Stajich J.E."/>
        </authorList>
    </citation>
    <scope>NUCLEOTIDE SEQUENCE</scope>
    <source>
        <strain evidence="1">Berkeley</strain>
    </source>
</reference>
<protein>
    <submittedName>
        <fullName evidence="1">Uncharacterized protein</fullName>
    </submittedName>
</protein>
<comment type="caution">
    <text evidence="1">The sequence shown here is derived from an EMBL/GenBank/DDBJ whole genome shotgun (WGS) entry which is preliminary data.</text>
</comment>
<evidence type="ECO:0000313" key="1">
    <source>
        <dbReference type="EMBL" id="KAJ9076983.1"/>
    </source>
</evidence>
<dbReference type="Proteomes" id="UP001165960">
    <property type="component" value="Unassembled WGS sequence"/>
</dbReference>
<name>A0ACC2TR07_9FUNG</name>
<gene>
    <name evidence="1" type="ORF">DSO57_1021167</name>
</gene>
<accession>A0ACC2TR07</accession>
<keyword evidence="2" id="KW-1185">Reference proteome</keyword>
<proteinExistence type="predicted"/>
<organism evidence="1 2">
    <name type="scientific">Entomophthora muscae</name>
    <dbReference type="NCBI Taxonomy" id="34485"/>
    <lineage>
        <taxon>Eukaryota</taxon>
        <taxon>Fungi</taxon>
        <taxon>Fungi incertae sedis</taxon>
        <taxon>Zoopagomycota</taxon>
        <taxon>Entomophthoromycotina</taxon>
        <taxon>Entomophthoromycetes</taxon>
        <taxon>Entomophthorales</taxon>
        <taxon>Entomophthoraceae</taxon>
        <taxon>Entomophthora</taxon>
    </lineage>
</organism>